<reference evidence="2 3" key="1">
    <citation type="journal article" date="2018" name="Front. Microbiol.">
        <title>Genomic and genetic insights into a cosmopolitan fungus, Paecilomyces variotii (Eurotiales).</title>
        <authorList>
            <person name="Urquhart A.S."/>
            <person name="Mondo S.J."/>
            <person name="Makela M.R."/>
            <person name="Hane J.K."/>
            <person name="Wiebenga A."/>
            <person name="He G."/>
            <person name="Mihaltcheva S."/>
            <person name="Pangilinan J."/>
            <person name="Lipzen A."/>
            <person name="Barry K."/>
            <person name="de Vries R.P."/>
            <person name="Grigoriev I.V."/>
            <person name="Idnurm A."/>
        </authorList>
    </citation>
    <scope>NUCLEOTIDE SEQUENCE [LARGE SCALE GENOMIC DNA]</scope>
    <source>
        <strain evidence="2 3">CBS 101075</strain>
    </source>
</reference>
<dbReference type="GeneID" id="39602968"/>
<evidence type="ECO:0000313" key="3">
    <source>
        <dbReference type="Proteomes" id="UP000283841"/>
    </source>
</evidence>
<organism evidence="2 3">
    <name type="scientific">Byssochlamys spectabilis</name>
    <name type="common">Paecilomyces variotii</name>
    <dbReference type="NCBI Taxonomy" id="264951"/>
    <lineage>
        <taxon>Eukaryota</taxon>
        <taxon>Fungi</taxon>
        <taxon>Dikarya</taxon>
        <taxon>Ascomycota</taxon>
        <taxon>Pezizomycotina</taxon>
        <taxon>Eurotiomycetes</taxon>
        <taxon>Eurotiomycetidae</taxon>
        <taxon>Eurotiales</taxon>
        <taxon>Thermoascaceae</taxon>
        <taxon>Paecilomyces</taxon>
    </lineage>
</organism>
<feature type="region of interest" description="Disordered" evidence="1">
    <location>
        <begin position="145"/>
        <end position="166"/>
    </location>
</feature>
<name>A0A443HNQ0_BYSSP</name>
<gene>
    <name evidence="2" type="ORF">C8Q69DRAFT_529358</name>
</gene>
<evidence type="ECO:0000313" key="2">
    <source>
        <dbReference type="EMBL" id="RWQ93453.1"/>
    </source>
</evidence>
<keyword evidence="3" id="KW-1185">Reference proteome</keyword>
<dbReference type="RefSeq" id="XP_028483098.1">
    <property type="nucleotide sequence ID" value="XM_028633691.1"/>
</dbReference>
<dbReference type="STRING" id="264951.A0A443HNQ0"/>
<dbReference type="EMBL" id="RCNU01000009">
    <property type="protein sequence ID" value="RWQ93453.1"/>
    <property type="molecule type" value="Genomic_DNA"/>
</dbReference>
<dbReference type="Proteomes" id="UP000283841">
    <property type="component" value="Unassembled WGS sequence"/>
</dbReference>
<proteinExistence type="predicted"/>
<dbReference type="VEuPathDB" id="FungiDB:C8Q69DRAFT_529358"/>
<feature type="compositionally biased region" description="Polar residues" evidence="1">
    <location>
        <begin position="153"/>
        <end position="162"/>
    </location>
</feature>
<evidence type="ECO:0000256" key="1">
    <source>
        <dbReference type="SAM" id="MobiDB-lite"/>
    </source>
</evidence>
<dbReference type="AlphaFoldDB" id="A0A443HNQ0"/>
<accession>A0A443HNQ0</accession>
<sequence length="195" mass="22115">MSRPSDDAKVEGFFVPSSPNELAEILKKGKMENVSLYHLHGQVIGSGSKVSETQFVAFRAVWPIIKTADQFVDDTYLYGIDKFWEHAKSIVNNLDSFKRFTDMLDHQIYLKDLAITDQRYPSIFATLKDFHEIIGYDTYQLRRSNRVKRAPPATQSGQSSGTGAFKKARNVALASTRDILHTRTSEVRAERPAIE</sequence>
<comment type="caution">
    <text evidence="2">The sequence shown here is derived from an EMBL/GenBank/DDBJ whole genome shotgun (WGS) entry which is preliminary data.</text>
</comment>
<protein>
    <submittedName>
        <fullName evidence="2">Uncharacterized protein</fullName>
    </submittedName>
</protein>